<feature type="domain" description="Helicase ATP-binding" evidence="1">
    <location>
        <begin position="17"/>
        <end position="219"/>
    </location>
</feature>
<dbReference type="SMART" id="SM00487">
    <property type="entry name" value="DEXDc"/>
    <property type="match status" value="1"/>
</dbReference>
<dbReference type="InterPro" id="IPR006555">
    <property type="entry name" value="ATP-dep_Helicase_C"/>
</dbReference>
<dbReference type="AlphaFoldDB" id="A0A6H1ZQK4"/>
<gene>
    <name evidence="3" type="ORF">TM448A01384_0006</name>
</gene>
<accession>A0A6H1ZQK4</accession>
<keyword evidence="3" id="KW-0347">Helicase</keyword>
<organism evidence="3">
    <name type="scientific">viral metagenome</name>
    <dbReference type="NCBI Taxonomy" id="1070528"/>
    <lineage>
        <taxon>unclassified sequences</taxon>
        <taxon>metagenomes</taxon>
        <taxon>organismal metagenomes</taxon>
    </lineage>
</organism>
<dbReference type="InterPro" id="IPR045028">
    <property type="entry name" value="DinG/Rad3-like"/>
</dbReference>
<dbReference type="GO" id="GO:0003677">
    <property type="term" value="F:DNA binding"/>
    <property type="evidence" value="ECO:0007669"/>
    <property type="project" value="InterPro"/>
</dbReference>
<dbReference type="GO" id="GO:0003678">
    <property type="term" value="F:DNA helicase activity"/>
    <property type="evidence" value="ECO:0007669"/>
    <property type="project" value="TreeGrafter"/>
</dbReference>
<dbReference type="GO" id="GO:0016818">
    <property type="term" value="F:hydrolase activity, acting on acid anhydrides, in phosphorus-containing anhydrides"/>
    <property type="evidence" value="ECO:0007669"/>
    <property type="project" value="InterPro"/>
</dbReference>
<dbReference type="PANTHER" id="PTHR11472:SF34">
    <property type="entry name" value="REGULATOR OF TELOMERE ELONGATION HELICASE 1"/>
    <property type="match status" value="1"/>
</dbReference>
<evidence type="ECO:0000313" key="3">
    <source>
        <dbReference type="EMBL" id="QJA49480.1"/>
    </source>
</evidence>
<dbReference type="PANTHER" id="PTHR11472">
    <property type="entry name" value="DNA REPAIR DEAD HELICASE RAD3/XP-D SUBFAMILY MEMBER"/>
    <property type="match status" value="1"/>
</dbReference>
<dbReference type="GO" id="GO:0005524">
    <property type="term" value="F:ATP binding"/>
    <property type="evidence" value="ECO:0007669"/>
    <property type="project" value="InterPro"/>
</dbReference>
<dbReference type="Gene3D" id="3.40.50.300">
    <property type="entry name" value="P-loop containing nucleotide triphosphate hydrolases"/>
    <property type="match status" value="3"/>
</dbReference>
<evidence type="ECO:0000259" key="1">
    <source>
        <dbReference type="SMART" id="SM00487"/>
    </source>
</evidence>
<dbReference type="EMBL" id="MT144139">
    <property type="protein sequence ID" value="QJA49480.1"/>
    <property type="molecule type" value="Genomic_DNA"/>
</dbReference>
<keyword evidence="3" id="KW-0067">ATP-binding</keyword>
<reference evidence="3" key="1">
    <citation type="submission" date="2020-03" db="EMBL/GenBank/DDBJ databases">
        <title>The deep terrestrial virosphere.</title>
        <authorList>
            <person name="Holmfeldt K."/>
            <person name="Nilsson E."/>
            <person name="Simone D."/>
            <person name="Lopez-Fernandez M."/>
            <person name="Wu X."/>
            <person name="de Brujin I."/>
            <person name="Lundin D."/>
            <person name="Andersson A."/>
            <person name="Bertilsson S."/>
            <person name="Dopson M."/>
        </authorList>
    </citation>
    <scope>NUCLEOTIDE SEQUENCE</scope>
    <source>
        <strain evidence="3">TM448A01384</strain>
    </source>
</reference>
<sequence>MEMIKNMNKLEVENNFPFTEYRKYQKEILGRCVDSINSGQKVIILEAPVGFGKSAINIGLAKSVKDAYIVTTQKILQDQYQRDFINEEVVTGDKEVELSVIKGRSNYPCKLAGLDFTCEDAICQVERDFVCQFKVECEYERAKETAANSKIAIMNTAYAFNCSRNTFAEREMLVIDEAHNLDTLGLDYISLTVNLKLFGNIIPVFNSATEYAAYLIELEDSIREYMCSQLDKFKKTKDKVYMKNYMRVGRLLKRIFWFYKDVQDNEWIFERGEEKIKFQPITVGRFLRNLIWDLGKTYIISSATIIDAEMFIREVGLDFCSGKISWVIVPMTFNKKIRPIYSIPCGKMSLAHKDKTIPKLANYISLLLSSFDKEYSVIVHSNSYENAVAIGNLIKTDRKMIIQNQDERDENLGEFMESKGSVFLSVKMTEGVDLAYDKARINIIAKVPYGFLGDKRIKKRLESQNGERWYRWKAVMELSQAYGRCIRAPDDWAKTYILDSDFGYLFHTSKKLFPEWLLEAIIWEEKITEERKVPVEPIKEILKSLTYIYGDATYEEIMRSVRETGKDFTEDEVNKSLACLAEDGKAWYTNKKRWKYLDE</sequence>
<keyword evidence="3" id="KW-0378">Hydrolase</keyword>
<dbReference type="InterPro" id="IPR027417">
    <property type="entry name" value="P-loop_NTPase"/>
</dbReference>
<proteinExistence type="predicted"/>
<feature type="domain" description="ATP-dependent helicase C-terminal" evidence="2">
    <location>
        <begin position="375"/>
        <end position="504"/>
    </location>
</feature>
<evidence type="ECO:0000259" key="2">
    <source>
        <dbReference type="SMART" id="SM00491"/>
    </source>
</evidence>
<dbReference type="SMART" id="SM00491">
    <property type="entry name" value="HELICc2"/>
    <property type="match status" value="1"/>
</dbReference>
<dbReference type="Pfam" id="PF04851">
    <property type="entry name" value="ResIII"/>
    <property type="match status" value="1"/>
</dbReference>
<dbReference type="SUPFAM" id="SSF52540">
    <property type="entry name" value="P-loop containing nucleoside triphosphate hydrolases"/>
    <property type="match status" value="2"/>
</dbReference>
<dbReference type="InterPro" id="IPR014001">
    <property type="entry name" value="Helicase_ATP-bd"/>
</dbReference>
<dbReference type="InterPro" id="IPR006935">
    <property type="entry name" value="Helicase/UvrB_N"/>
</dbReference>
<dbReference type="GO" id="GO:0006139">
    <property type="term" value="P:nucleobase-containing compound metabolic process"/>
    <property type="evidence" value="ECO:0007669"/>
    <property type="project" value="InterPro"/>
</dbReference>
<dbReference type="Pfam" id="PF13307">
    <property type="entry name" value="Helicase_C_2"/>
    <property type="match status" value="1"/>
</dbReference>
<name>A0A6H1ZQK4_9ZZZZ</name>
<protein>
    <submittedName>
        <fullName evidence="3">Putative helicase</fullName>
    </submittedName>
</protein>
<keyword evidence="3" id="KW-0547">Nucleotide-binding</keyword>